<dbReference type="Pfam" id="PF02517">
    <property type="entry name" value="Rce1-like"/>
    <property type="match status" value="1"/>
</dbReference>
<dbReference type="InterPro" id="IPR003675">
    <property type="entry name" value="Rce1/LyrA-like_dom"/>
</dbReference>
<organism evidence="3 4">
    <name type="scientific">Brevibacillus formosus</name>
    <dbReference type="NCBI Taxonomy" id="54913"/>
    <lineage>
        <taxon>Bacteria</taxon>
        <taxon>Bacillati</taxon>
        <taxon>Bacillota</taxon>
        <taxon>Bacilli</taxon>
        <taxon>Bacillales</taxon>
        <taxon>Paenibacillaceae</taxon>
        <taxon>Brevibacillus</taxon>
    </lineage>
</organism>
<reference evidence="3 4" key="1">
    <citation type="submission" date="2016-11" db="EMBL/GenBank/DDBJ databases">
        <authorList>
            <person name="Jaros S."/>
            <person name="Januszkiewicz K."/>
            <person name="Wedrychowicz H."/>
        </authorList>
    </citation>
    <scope>NUCLEOTIDE SEQUENCE [LARGE SCALE GENOMIC DNA]</scope>
    <source>
        <strain evidence="3 4">NF2</strain>
    </source>
</reference>
<sequence length="251" mass="27465">MKNLKIAFLLSLVSAIGFIAAIPYLLAIGGDALALIPLPLPVAMAIFVLQGTIMAFLFSWIGWTFAAKVGLDAPVLRKWLYKTDGESFNKKGIIQAVIFGFAATGLLLLLEFAVFQPLLPILAEKAQDVEVSVWAGILTAIQGGVYEEVMVRLFMMTMIVWILSKLFGRKSSPKPWMYWAGIIGAALIFGLGHLPAANVYFGEITPLLFIRTIALNGVAGILFGYLYWKRGLEYAMIAHAIGDIILHGFIK</sequence>
<proteinExistence type="predicted"/>
<dbReference type="GO" id="GO:0004175">
    <property type="term" value="F:endopeptidase activity"/>
    <property type="evidence" value="ECO:0007669"/>
    <property type="project" value="UniProtKB-ARBA"/>
</dbReference>
<protein>
    <submittedName>
        <fullName evidence="3">Metallopeptidase</fullName>
    </submittedName>
</protein>
<evidence type="ECO:0000259" key="2">
    <source>
        <dbReference type="Pfam" id="PF02517"/>
    </source>
</evidence>
<dbReference type="EMBL" id="CP018145">
    <property type="protein sequence ID" value="ASJ53769.1"/>
    <property type="molecule type" value="Genomic_DNA"/>
</dbReference>
<gene>
    <name evidence="3" type="ORF">BP422_09515</name>
</gene>
<feature type="transmembrane region" description="Helical" evidence="1">
    <location>
        <begin position="208"/>
        <end position="228"/>
    </location>
</feature>
<dbReference type="AlphaFoldDB" id="A0A220MG00"/>
<evidence type="ECO:0000313" key="4">
    <source>
        <dbReference type="Proteomes" id="UP000197781"/>
    </source>
</evidence>
<dbReference type="GO" id="GO:0080120">
    <property type="term" value="P:CAAX-box protein maturation"/>
    <property type="evidence" value="ECO:0007669"/>
    <property type="project" value="UniProtKB-ARBA"/>
</dbReference>
<keyword evidence="1" id="KW-1133">Transmembrane helix</keyword>
<dbReference type="Proteomes" id="UP000197781">
    <property type="component" value="Chromosome"/>
</dbReference>
<feature type="transmembrane region" description="Helical" evidence="1">
    <location>
        <begin position="92"/>
        <end position="115"/>
    </location>
</feature>
<feature type="transmembrane region" description="Helical" evidence="1">
    <location>
        <begin position="43"/>
        <end position="71"/>
    </location>
</feature>
<evidence type="ECO:0000256" key="1">
    <source>
        <dbReference type="SAM" id="Phobius"/>
    </source>
</evidence>
<feature type="domain" description="CAAX prenyl protease 2/Lysostaphin resistance protein A-like" evidence="2">
    <location>
        <begin position="132"/>
        <end position="244"/>
    </location>
</feature>
<keyword evidence="1" id="KW-0812">Transmembrane</keyword>
<name>A0A220MG00_9BACL</name>
<dbReference type="RefSeq" id="WP_088907561.1">
    <property type="nucleotide sequence ID" value="NZ_CP018145.1"/>
</dbReference>
<feature type="transmembrane region" description="Helical" evidence="1">
    <location>
        <begin position="176"/>
        <end position="196"/>
    </location>
</feature>
<dbReference type="KEGG" id="bfm:BP422_09515"/>
<keyword evidence="1" id="KW-0472">Membrane</keyword>
<feature type="transmembrane region" description="Helical" evidence="1">
    <location>
        <begin position="149"/>
        <end position="167"/>
    </location>
</feature>
<evidence type="ECO:0000313" key="3">
    <source>
        <dbReference type="EMBL" id="ASJ53769.1"/>
    </source>
</evidence>
<accession>A0A220MG00</accession>